<comment type="caution">
    <text evidence="2">The sequence shown here is derived from an EMBL/GenBank/DDBJ whole genome shotgun (WGS) entry which is preliminary data.</text>
</comment>
<keyword evidence="1" id="KW-0812">Transmembrane</keyword>
<accession>A0A2S6IBV2</accession>
<sequence length="112" mass="11038">MGREGFPLSSALFFGGLFGCLFGSVGGGAAGTLAGAVAGQFARMGARPARAGLVAVSAGVTGLNAWLGLSTGPTLGEAVLIAAAVAIATLSAWVLAPWCFAPRFRALTAGRR</sequence>
<protein>
    <submittedName>
        <fullName evidence="2">Uncharacterized protein</fullName>
    </submittedName>
</protein>
<name>A0A2S6IBV2_9ACTN</name>
<feature type="transmembrane region" description="Helical" evidence="1">
    <location>
        <begin position="49"/>
        <end position="67"/>
    </location>
</feature>
<gene>
    <name evidence="2" type="ORF">CLV92_1282</name>
</gene>
<evidence type="ECO:0000313" key="2">
    <source>
        <dbReference type="EMBL" id="PPK90172.1"/>
    </source>
</evidence>
<feature type="transmembrane region" description="Helical" evidence="1">
    <location>
        <begin position="79"/>
        <end position="101"/>
    </location>
</feature>
<dbReference type="AlphaFoldDB" id="A0A2S6IBV2"/>
<keyword evidence="3" id="KW-1185">Reference proteome</keyword>
<dbReference type="Proteomes" id="UP000239485">
    <property type="component" value="Unassembled WGS sequence"/>
</dbReference>
<reference evidence="2 3" key="1">
    <citation type="submission" date="2018-02" db="EMBL/GenBank/DDBJ databases">
        <title>Genomic Encyclopedia of Archaeal and Bacterial Type Strains, Phase II (KMG-II): from individual species to whole genera.</title>
        <authorList>
            <person name="Goeker M."/>
        </authorList>
    </citation>
    <scope>NUCLEOTIDE SEQUENCE [LARGE SCALE GENOMIC DNA]</scope>
    <source>
        <strain evidence="2 3">DSM 22857</strain>
    </source>
</reference>
<feature type="transmembrane region" description="Helical" evidence="1">
    <location>
        <begin position="12"/>
        <end position="37"/>
    </location>
</feature>
<dbReference type="EMBL" id="PTJD01000028">
    <property type="protein sequence ID" value="PPK90172.1"/>
    <property type="molecule type" value="Genomic_DNA"/>
</dbReference>
<evidence type="ECO:0000256" key="1">
    <source>
        <dbReference type="SAM" id="Phobius"/>
    </source>
</evidence>
<proteinExistence type="predicted"/>
<organism evidence="2 3">
    <name type="scientific">Kineococcus xinjiangensis</name>
    <dbReference type="NCBI Taxonomy" id="512762"/>
    <lineage>
        <taxon>Bacteria</taxon>
        <taxon>Bacillati</taxon>
        <taxon>Actinomycetota</taxon>
        <taxon>Actinomycetes</taxon>
        <taxon>Kineosporiales</taxon>
        <taxon>Kineosporiaceae</taxon>
        <taxon>Kineococcus</taxon>
    </lineage>
</organism>
<dbReference type="PROSITE" id="PS51257">
    <property type="entry name" value="PROKAR_LIPOPROTEIN"/>
    <property type="match status" value="1"/>
</dbReference>
<evidence type="ECO:0000313" key="3">
    <source>
        <dbReference type="Proteomes" id="UP000239485"/>
    </source>
</evidence>
<dbReference type="RefSeq" id="WP_104435930.1">
    <property type="nucleotide sequence ID" value="NZ_PTJD01000028.1"/>
</dbReference>
<keyword evidence="1" id="KW-0472">Membrane</keyword>
<keyword evidence="1" id="KW-1133">Transmembrane helix</keyword>